<evidence type="ECO:0000256" key="2">
    <source>
        <dbReference type="ARBA" id="ARBA00023125"/>
    </source>
</evidence>
<dbReference type="SUPFAM" id="SSF46785">
    <property type="entry name" value="Winged helix' DNA-binding domain"/>
    <property type="match status" value="1"/>
</dbReference>
<dbReference type="PROSITE" id="PS50987">
    <property type="entry name" value="HTH_ARSR_2"/>
    <property type="match status" value="1"/>
</dbReference>
<dbReference type="EMBL" id="LGSI01000020">
    <property type="protein sequence ID" value="OCR26123.1"/>
    <property type="molecule type" value="Genomic_DNA"/>
</dbReference>
<dbReference type="Proteomes" id="UP000093104">
    <property type="component" value="Unassembled WGS sequence"/>
</dbReference>
<evidence type="ECO:0000259" key="4">
    <source>
        <dbReference type="PROSITE" id="PS50987"/>
    </source>
</evidence>
<dbReference type="Gene3D" id="1.10.10.10">
    <property type="entry name" value="Winged helix-like DNA-binding domain superfamily/Winged helix DNA-binding domain"/>
    <property type="match status" value="1"/>
</dbReference>
<feature type="domain" description="HTH arsR-type" evidence="4">
    <location>
        <begin position="7"/>
        <end position="114"/>
    </location>
</feature>
<dbReference type="PANTHER" id="PTHR33154:SF33">
    <property type="entry name" value="TRANSCRIPTIONAL REPRESSOR SDPR"/>
    <property type="match status" value="1"/>
</dbReference>
<protein>
    <submittedName>
        <fullName evidence="5">ArsR family transcriptional regulator</fullName>
    </submittedName>
</protein>
<evidence type="ECO:0000313" key="5">
    <source>
        <dbReference type="EMBL" id="OCR26123.1"/>
    </source>
</evidence>
<sequence>MALNTDQNSTQTQKFDTSIRAIAHPLRRQILVWLKDPQLYFPEQAYGQDFGVCFGQVTLRCSLSQSTVSVHMDSLKRAGLIDLNKQGNVHFYKRNENAIQRFKELLTSHLQGEGF</sequence>
<dbReference type="PANTHER" id="PTHR33154">
    <property type="entry name" value="TRANSCRIPTIONAL REGULATOR, ARSR FAMILY"/>
    <property type="match status" value="1"/>
</dbReference>
<keyword evidence="2" id="KW-0238">DNA-binding</keyword>
<dbReference type="GO" id="GO:0003677">
    <property type="term" value="F:DNA binding"/>
    <property type="evidence" value="ECO:0007669"/>
    <property type="project" value="UniProtKB-KW"/>
</dbReference>
<dbReference type="InterPro" id="IPR051081">
    <property type="entry name" value="HTH_MetalResp_TranReg"/>
</dbReference>
<dbReference type="InterPro" id="IPR036388">
    <property type="entry name" value="WH-like_DNA-bd_sf"/>
</dbReference>
<accession>A0A1C7Z8G9</accession>
<evidence type="ECO:0000313" key="6">
    <source>
        <dbReference type="Proteomes" id="UP000093104"/>
    </source>
</evidence>
<reference evidence="5 6" key="1">
    <citation type="submission" date="2015-07" db="EMBL/GenBank/DDBJ databases">
        <title>Draft genome sequence of a diazotrophic, plant growth-promoting rhizobacterium of the Pseudomonas syringae complex.</title>
        <authorList>
            <person name="Patten C.L."/>
            <person name="Jeong H."/>
        </authorList>
    </citation>
    <scope>NUCLEOTIDE SEQUENCE [LARGE SCALE GENOMIC DNA]</scope>
    <source>
        <strain evidence="5 6">GR12-2</strain>
    </source>
</reference>
<keyword evidence="3" id="KW-0804">Transcription</keyword>
<keyword evidence="1" id="KW-0805">Transcription regulation</keyword>
<organism evidence="5 6">
    <name type="scientific">Pseudomonas syringae</name>
    <dbReference type="NCBI Taxonomy" id="317"/>
    <lineage>
        <taxon>Bacteria</taxon>
        <taxon>Pseudomonadati</taxon>
        <taxon>Pseudomonadota</taxon>
        <taxon>Gammaproteobacteria</taxon>
        <taxon>Pseudomonadales</taxon>
        <taxon>Pseudomonadaceae</taxon>
        <taxon>Pseudomonas</taxon>
    </lineage>
</organism>
<dbReference type="InterPro" id="IPR001845">
    <property type="entry name" value="HTH_ArsR_DNA-bd_dom"/>
</dbReference>
<dbReference type="InterPro" id="IPR036390">
    <property type="entry name" value="WH_DNA-bd_sf"/>
</dbReference>
<dbReference type="InterPro" id="IPR011991">
    <property type="entry name" value="ArsR-like_HTH"/>
</dbReference>
<dbReference type="AlphaFoldDB" id="A0A1C7Z8G9"/>
<dbReference type="SMART" id="SM00418">
    <property type="entry name" value="HTH_ARSR"/>
    <property type="match status" value="1"/>
</dbReference>
<name>A0A1C7Z8G9_PSESX</name>
<dbReference type="GO" id="GO:0003700">
    <property type="term" value="F:DNA-binding transcription factor activity"/>
    <property type="evidence" value="ECO:0007669"/>
    <property type="project" value="InterPro"/>
</dbReference>
<proteinExistence type="predicted"/>
<gene>
    <name evidence="5" type="ORF">AFK24_06195</name>
</gene>
<comment type="caution">
    <text evidence="5">The sequence shown here is derived from an EMBL/GenBank/DDBJ whole genome shotgun (WGS) entry which is preliminary data.</text>
</comment>
<evidence type="ECO:0000256" key="3">
    <source>
        <dbReference type="ARBA" id="ARBA00023163"/>
    </source>
</evidence>
<evidence type="ECO:0000256" key="1">
    <source>
        <dbReference type="ARBA" id="ARBA00023015"/>
    </source>
</evidence>
<dbReference type="CDD" id="cd00090">
    <property type="entry name" value="HTH_ARSR"/>
    <property type="match status" value="1"/>
</dbReference>
<dbReference type="RefSeq" id="WP_065832393.1">
    <property type="nucleotide sequence ID" value="NZ_LGSI01000020.1"/>
</dbReference>
<dbReference type="OrthoDB" id="9790747at2"/>